<evidence type="ECO:0000313" key="13">
    <source>
        <dbReference type="Proteomes" id="UP000199073"/>
    </source>
</evidence>
<evidence type="ECO:0000313" key="12">
    <source>
        <dbReference type="EMBL" id="SDP18807.1"/>
    </source>
</evidence>
<dbReference type="NCBIfam" id="TIGR00209">
    <property type="entry name" value="galT_1"/>
    <property type="match status" value="1"/>
</dbReference>
<evidence type="ECO:0000256" key="10">
    <source>
        <dbReference type="PROSITE-ProRule" id="PRU00464"/>
    </source>
</evidence>
<comment type="caution">
    <text evidence="10">Lacks conserved residue(s) required for the propagation of feature annotation.</text>
</comment>
<evidence type="ECO:0000256" key="7">
    <source>
        <dbReference type="NCBIfam" id="TIGR00209"/>
    </source>
</evidence>
<keyword evidence="5 9" id="KW-0862">Zinc</keyword>
<evidence type="ECO:0000256" key="2">
    <source>
        <dbReference type="ARBA" id="ARBA00022679"/>
    </source>
</evidence>
<dbReference type="PANTHER" id="PTHR42763">
    <property type="entry name" value="ADP-GLUCOSE PHOSPHORYLASE"/>
    <property type="match status" value="1"/>
</dbReference>
<dbReference type="RefSeq" id="WP_092222455.1">
    <property type="nucleotide sequence ID" value="NZ_FNJI01000012.1"/>
</dbReference>
<feature type="binding site" evidence="9">
    <location>
        <position position="163"/>
    </location>
    <ligand>
        <name>Zn(2+)</name>
        <dbReference type="ChEBI" id="CHEBI:29105"/>
    </ligand>
</feature>
<dbReference type="GO" id="GO:0006012">
    <property type="term" value="P:galactose metabolic process"/>
    <property type="evidence" value="ECO:0007669"/>
    <property type="project" value="UniProtKB-UniRule"/>
</dbReference>
<name>A0A1H0QN88_9BACT</name>
<feature type="binding site" evidence="9">
    <location>
        <position position="42"/>
    </location>
    <ligand>
        <name>Zn(2+)</name>
        <dbReference type="ChEBI" id="CHEBI:29105"/>
    </ligand>
</feature>
<feature type="binding site" evidence="9">
    <location>
        <position position="39"/>
    </location>
    <ligand>
        <name>Zn(2+)</name>
        <dbReference type="ChEBI" id="CHEBI:29105"/>
    </ligand>
</feature>
<dbReference type="AlphaFoldDB" id="A0A1H0QN88"/>
<dbReference type="Proteomes" id="UP000199073">
    <property type="component" value="Unassembled WGS sequence"/>
</dbReference>
<feature type="domain" description="HIT" evidence="11">
    <location>
        <begin position="196"/>
        <end position="307"/>
    </location>
</feature>
<dbReference type="Pfam" id="PF01087">
    <property type="entry name" value="GalP_UDP_transf"/>
    <property type="match status" value="1"/>
</dbReference>
<keyword evidence="13" id="KW-1185">Reference proteome</keyword>
<evidence type="ECO:0000256" key="1">
    <source>
        <dbReference type="ARBA" id="ARBA00010951"/>
    </source>
</evidence>
<organism evidence="12 13">
    <name type="scientific">Desulforhopalus singaporensis</name>
    <dbReference type="NCBI Taxonomy" id="91360"/>
    <lineage>
        <taxon>Bacteria</taxon>
        <taxon>Pseudomonadati</taxon>
        <taxon>Thermodesulfobacteriota</taxon>
        <taxon>Desulfobulbia</taxon>
        <taxon>Desulfobulbales</taxon>
        <taxon>Desulfocapsaceae</taxon>
        <taxon>Desulforhopalus</taxon>
    </lineage>
</organism>
<evidence type="ECO:0000259" key="11">
    <source>
        <dbReference type="PROSITE" id="PS51084"/>
    </source>
</evidence>
<dbReference type="InterPro" id="IPR005850">
    <property type="entry name" value="GalP_Utransf_C"/>
</dbReference>
<sequence>MPELRKDPVLGRWIIISKERQKRPTDFPVEVSRGSGGFCPLCPGNESFTPPEVYAARPGNSPADSPGWDVRVVPNKYPALVIEGELAKEGVGQFDKMSGIGAHEVVIECPDHDERFSDLSPEKMARVFQAYKERILDLEKDHRFQYVMVFKNHGQAAGASLEHSHSQLIALPILPRMIVSELEGAKSHFNYKERCIFCDIIRQEIQQEERVVCQNELFITITPFAPRTPFEMWILPKTHRSSYYEMNERELEALSELFRETLQRLCGCIKNVPYNFVLHTGPLRSGNLEYYHWHFEIVPKLTSIAGFEWGSGFYINPLPPEEAAAYLRQVEN</sequence>
<dbReference type="PIRSF" id="PIRSF000808">
    <property type="entry name" value="GalT"/>
    <property type="match status" value="1"/>
</dbReference>
<dbReference type="InterPro" id="IPR053177">
    <property type="entry name" value="ADP-glucose_phosphorylase"/>
</dbReference>
<dbReference type="UniPathway" id="UPA00214"/>
<evidence type="ECO:0000256" key="9">
    <source>
        <dbReference type="PIRSR" id="PIRSR000808-3"/>
    </source>
</evidence>
<dbReference type="InterPro" id="IPR036265">
    <property type="entry name" value="HIT-like_sf"/>
</dbReference>
<dbReference type="GO" id="GO:0008270">
    <property type="term" value="F:zinc ion binding"/>
    <property type="evidence" value="ECO:0007669"/>
    <property type="project" value="InterPro"/>
</dbReference>
<dbReference type="PROSITE" id="PS51084">
    <property type="entry name" value="HIT_2"/>
    <property type="match status" value="1"/>
</dbReference>
<dbReference type="GO" id="GO:0008108">
    <property type="term" value="F:UDP-glucose:hexose-1-phosphate uridylyltransferase activity"/>
    <property type="evidence" value="ECO:0007669"/>
    <property type="project" value="UniProtKB-UniRule"/>
</dbReference>
<evidence type="ECO:0000256" key="3">
    <source>
        <dbReference type="ARBA" id="ARBA00022695"/>
    </source>
</evidence>
<dbReference type="EMBL" id="FNJI01000012">
    <property type="protein sequence ID" value="SDP18807.1"/>
    <property type="molecule type" value="Genomic_DNA"/>
</dbReference>
<feature type="active site" description="Tele-UMP-histidine intermediate" evidence="8">
    <location>
        <position position="165"/>
    </location>
</feature>
<keyword evidence="2 12" id="KW-0808">Transferase</keyword>
<dbReference type="PANTHER" id="PTHR42763:SF1">
    <property type="entry name" value="UDP-GLUCOSE--HEXOSE-1-PHOSPHATE URIDYLYLTRANSFERASE"/>
    <property type="match status" value="1"/>
</dbReference>
<comment type="similarity">
    <text evidence="1">Belongs to the galactose-1-phosphate uridylyltransferase type 1 family.</text>
</comment>
<dbReference type="STRING" id="91360.SAMN05660330_02046"/>
<dbReference type="InterPro" id="IPR005849">
    <property type="entry name" value="GalP_Utransf_N"/>
</dbReference>
<protein>
    <recommendedName>
        <fullName evidence="7">Galactose-1-phosphate uridylyltransferase</fullName>
        <ecNumber evidence="7">2.7.7.12</ecNumber>
    </recommendedName>
</protein>
<evidence type="ECO:0000256" key="4">
    <source>
        <dbReference type="ARBA" id="ARBA00022723"/>
    </source>
</evidence>
<evidence type="ECO:0000256" key="8">
    <source>
        <dbReference type="PIRSR" id="PIRSR000808-1"/>
    </source>
</evidence>
<reference evidence="12 13" key="1">
    <citation type="submission" date="2016-10" db="EMBL/GenBank/DDBJ databases">
        <authorList>
            <person name="de Groot N.N."/>
        </authorList>
    </citation>
    <scope>NUCLEOTIDE SEQUENCE [LARGE SCALE GENOMIC DNA]</scope>
    <source>
        <strain evidence="12 13">DSM 12130</strain>
    </source>
</reference>
<keyword evidence="4 9" id="KW-0479">Metal-binding</keyword>
<proteinExistence type="inferred from homology"/>
<evidence type="ECO:0000256" key="5">
    <source>
        <dbReference type="ARBA" id="ARBA00022833"/>
    </source>
</evidence>
<comment type="cofactor">
    <cofactor evidence="9">
        <name>Zn(2+)</name>
        <dbReference type="ChEBI" id="CHEBI:29105"/>
    </cofactor>
    <text evidence="9">Binds 1 zinc ion per subunit.</text>
</comment>
<gene>
    <name evidence="12" type="ORF">SAMN05660330_02046</name>
</gene>
<dbReference type="OrthoDB" id="9769064at2"/>
<evidence type="ECO:0000256" key="6">
    <source>
        <dbReference type="ARBA" id="ARBA00023277"/>
    </source>
</evidence>
<feature type="binding site" evidence="9">
    <location>
        <position position="112"/>
    </location>
    <ligand>
        <name>Zn(2+)</name>
        <dbReference type="ChEBI" id="CHEBI:29105"/>
    </ligand>
</feature>
<dbReference type="SUPFAM" id="SSF54197">
    <property type="entry name" value="HIT-like"/>
    <property type="match status" value="2"/>
</dbReference>
<keyword evidence="3 12" id="KW-0548">Nucleotidyltransferase</keyword>
<dbReference type="Gene3D" id="3.30.428.10">
    <property type="entry name" value="HIT-like"/>
    <property type="match status" value="2"/>
</dbReference>
<dbReference type="InterPro" id="IPR001937">
    <property type="entry name" value="GalP_UDPtransf1"/>
</dbReference>
<dbReference type="EC" id="2.7.7.12" evidence="7"/>
<dbReference type="Pfam" id="PF02744">
    <property type="entry name" value="GalP_UDP_tr_C"/>
    <property type="match status" value="1"/>
</dbReference>
<accession>A0A1H0QN88</accession>
<keyword evidence="6" id="KW-0119">Carbohydrate metabolism</keyword>
<dbReference type="InterPro" id="IPR011146">
    <property type="entry name" value="HIT-like"/>
</dbReference>